<dbReference type="InterPro" id="IPR032675">
    <property type="entry name" value="LRR_dom_sf"/>
</dbReference>
<keyword evidence="2" id="KW-1185">Reference proteome</keyword>
<dbReference type="SUPFAM" id="SSF52047">
    <property type="entry name" value="RNI-like"/>
    <property type="match status" value="1"/>
</dbReference>
<comment type="caution">
    <text evidence="1">The sequence shown here is derived from an EMBL/GenBank/DDBJ whole genome shotgun (WGS) entry which is preliminary data.</text>
</comment>
<evidence type="ECO:0008006" key="3">
    <source>
        <dbReference type="Google" id="ProtNLM"/>
    </source>
</evidence>
<dbReference type="Gene3D" id="3.80.10.10">
    <property type="entry name" value="Ribonuclease Inhibitor"/>
    <property type="match status" value="1"/>
</dbReference>
<reference evidence="1" key="1">
    <citation type="submission" date="2023-03" db="EMBL/GenBank/DDBJ databases">
        <title>Massive genome expansion in bonnet fungi (Mycena s.s.) driven by repeated elements and novel gene families across ecological guilds.</title>
        <authorList>
            <consortium name="Lawrence Berkeley National Laboratory"/>
            <person name="Harder C.B."/>
            <person name="Miyauchi S."/>
            <person name="Viragh M."/>
            <person name="Kuo A."/>
            <person name="Thoen E."/>
            <person name="Andreopoulos B."/>
            <person name="Lu D."/>
            <person name="Skrede I."/>
            <person name="Drula E."/>
            <person name="Henrissat B."/>
            <person name="Morin E."/>
            <person name="Kohler A."/>
            <person name="Barry K."/>
            <person name="LaButti K."/>
            <person name="Morin E."/>
            <person name="Salamov A."/>
            <person name="Lipzen A."/>
            <person name="Mereny Z."/>
            <person name="Hegedus B."/>
            <person name="Baldrian P."/>
            <person name="Stursova M."/>
            <person name="Weitz H."/>
            <person name="Taylor A."/>
            <person name="Grigoriev I.V."/>
            <person name="Nagy L.G."/>
            <person name="Martin F."/>
            <person name="Kauserud H."/>
        </authorList>
    </citation>
    <scope>NUCLEOTIDE SEQUENCE</scope>
    <source>
        <strain evidence="1">CBHHK002</strain>
    </source>
</reference>
<organism evidence="1 2">
    <name type="scientific">Mycena albidolilacea</name>
    <dbReference type="NCBI Taxonomy" id="1033008"/>
    <lineage>
        <taxon>Eukaryota</taxon>
        <taxon>Fungi</taxon>
        <taxon>Dikarya</taxon>
        <taxon>Basidiomycota</taxon>
        <taxon>Agaricomycotina</taxon>
        <taxon>Agaricomycetes</taxon>
        <taxon>Agaricomycetidae</taxon>
        <taxon>Agaricales</taxon>
        <taxon>Marasmiineae</taxon>
        <taxon>Mycenaceae</taxon>
        <taxon>Mycena</taxon>
    </lineage>
</organism>
<dbReference type="Proteomes" id="UP001218218">
    <property type="component" value="Unassembled WGS sequence"/>
</dbReference>
<protein>
    <recommendedName>
        <fullName evidence="3">F-box domain-containing protein</fullName>
    </recommendedName>
</protein>
<accession>A0AAD7ECV9</accession>
<dbReference type="EMBL" id="JARIHO010000075">
    <property type="protein sequence ID" value="KAJ7311462.1"/>
    <property type="molecule type" value="Genomic_DNA"/>
</dbReference>
<name>A0AAD7ECV9_9AGAR</name>
<proteinExistence type="predicted"/>
<dbReference type="AlphaFoldDB" id="A0AAD7ECV9"/>
<gene>
    <name evidence="1" type="ORF">DFH08DRAFT_451284</name>
</gene>
<evidence type="ECO:0000313" key="1">
    <source>
        <dbReference type="EMBL" id="KAJ7311462.1"/>
    </source>
</evidence>
<evidence type="ECO:0000313" key="2">
    <source>
        <dbReference type="Proteomes" id="UP001218218"/>
    </source>
</evidence>
<sequence length="472" mass="53371">MLPWAVGPLSNRAPQYQNQYTLVSRDGKLRFSALSRRALALPPEVLAEIFFFCLPFDEDLLVVPDPDDAPLVLCVVCRQWRNVALATPKLWSSLFFDFTVWEPPDWDSEPLYVDMCRTWLSRARNVPLSLRTDNRLPDDAANPLLETIIGLSQQWQSVKFGWGVLPLPENGNYPFLEKLNIFSPPPNHPTLSFRDAPKLRDVLIPSYTPRIQLPWHQLTRFGTHSMDIKPCLELLRHASNLVEAHLSILPYGSSALPNTIFPLPQLQFLNLSGASVEGGAIAIPMTLLNCFKSPALKTLGLGFEFPRWDNLTDISPFLSFASQSALQLHTLVLSVIPTSTDALIECLKATPSVIHLKLQISPRISDVNQVFTEFTDHRDFMPNLESLVIGLLTPRPALDPLVAVNMLIWRCVTSPVTRLQSFRFEVRHRPDFEDSIKSCIKTHLMYPKLEASRSDLGLDARTYEWSFLGILP</sequence>
<dbReference type="Gene3D" id="1.20.1280.50">
    <property type="match status" value="1"/>
</dbReference>